<evidence type="ECO:0000313" key="3">
    <source>
        <dbReference type="Proteomes" id="UP000287447"/>
    </source>
</evidence>
<proteinExistence type="predicted"/>
<dbReference type="AlphaFoldDB" id="A0A3S2VNI0"/>
<dbReference type="EMBL" id="SADE01000003">
    <property type="protein sequence ID" value="RVU35107.1"/>
    <property type="molecule type" value="Genomic_DNA"/>
</dbReference>
<sequence length="120" mass="13371">MAKDKRIFIDGVGETRMQDGAIRMDLLAMSPTLRNEDGVPTTEFVQQLVMTPVGFIRMVKTMRNTMKAMQDKGYFTQDIDGHRDEVDPGVATTADLAVKPADPDVQDRPKRKVLSGSPNF</sequence>
<name>A0A3S2VNI0_9PROT</name>
<accession>A0A3S2VNI0</accession>
<dbReference type="OrthoDB" id="5458608at2"/>
<dbReference type="Proteomes" id="UP000287447">
    <property type="component" value="Unassembled WGS sequence"/>
</dbReference>
<organism evidence="2 3">
    <name type="scientific">Hwanghaeella grinnelliae</name>
    <dbReference type="NCBI Taxonomy" id="2500179"/>
    <lineage>
        <taxon>Bacteria</taxon>
        <taxon>Pseudomonadati</taxon>
        <taxon>Pseudomonadota</taxon>
        <taxon>Alphaproteobacteria</taxon>
        <taxon>Rhodospirillales</taxon>
        <taxon>Rhodospirillaceae</taxon>
        <taxon>Hwanghaeella</taxon>
    </lineage>
</organism>
<protein>
    <submittedName>
        <fullName evidence="2">Uncharacterized protein</fullName>
    </submittedName>
</protein>
<evidence type="ECO:0000313" key="2">
    <source>
        <dbReference type="EMBL" id="RVU35107.1"/>
    </source>
</evidence>
<reference evidence="3" key="1">
    <citation type="submission" date="2019-01" db="EMBL/GenBank/DDBJ databases">
        <title>Gri0909 isolated from a small marine red alga.</title>
        <authorList>
            <person name="Kim J."/>
            <person name="Jeong S.E."/>
            <person name="Jeon C.O."/>
        </authorList>
    </citation>
    <scope>NUCLEOTIDE SEQUENCE [LARGE SCALE GENOMIC DNA]</scope>
    <source>
        <strain evidence="3">Gri0909</strain>
    </source>
</reference>
<evidence type="ECO:0000256" key="1">
    <source>
        <dbReference type="SAM" id="MobiDB-lite"/>
    </source>
</evidence>
<feature type="region of interest" description="Disordered" evidence="1">
    <location>
        <begin position="94"/>
        <end position="120"/>
    </location>
</feature>
<dbReference type="RefSeq" id="WP_127767428.1">
    <property type="nucleotide sequence ID" value="NZ_SADE01000003.1"/>
</dbReference>
<comment type="caution">
    <text evidence="2">The sequence shown here is derived from an EMBL/GenBank/DDBJ whole genome shotgun (WGS) entry which is preliminary data.</text>
</comment>
<keyword evidence="3" id="KW-1185">Reference proteome</keyword>
<gene>
    <name evidence="2" type="ORF">EOI86_20000</name>
</gene>